<dbReference type="Pfam" id="PF08007">
    <property type="entry name" value="JmjC_2"/>
    <property type="match status" value="1"/>
</dbReference>
<dbReference type="PANTHER" id="PTHR13096:SF8">
    <property type="entry name" value="RIBOSOMAL OXYGENASE 1"/>
    <property type="match status" value="1"/>
</dbReference>
<dbReference type="GO" id="GO:0016706">
    <property type="term" value="F:2-oxoglutarate-dependent dioxygenase activity"/>
    <property type="evidence" value="ECO:0007669"/>
    <property type="project" value="TreeGrafter"/>
</dbReference>
<accession>A0A3B0ZYX4</accession>
<sequence>MSTGTQSSHYSTPLGQLSAEQFIKDYWQQQPLVIQQGFKNFTSPISADELAGLACEDDVHSRIVIEKGGDMPWQLIDGPMDEAIFSTLPKTHWTLLVNDVEKHLPELASIVDAFRFIPEWRVDDLMISYAPEGGTVGPHLDQYDVFIVQAQGHRRWQISTQPVTEDNQVANTHLRIQKDFTAEQEWLLEPGDIIYIPPGVSHYGVATDDCLSFSIGFRAPTHTEMLSDFIDFISHDLPLSKTYKDTNLNIQQHSNEITETAIENIREIFSDYLNPDHPALAQWFGRFVSDTKTDLVFENNDSFTDFLRLKQSHPVLYRNPASRFAFYQKGAETWLFVDGNDIPVRHHFAVMLCSQRVCDLNANAFNETEQQLIVSLYNAGQLMPELTL</sequence>
<dbReference type="GO" id="GO:0005840">
    <property type="term" value="C:ribosome"/>
    <property type="evidence" value="ECO:0007669"/>
    <property type="project" value="UniProtKB-KW"/>
</dbReference>
<dbReference type="Gene3D" id="2.60.120.650">
    <property type="entry name" value="Cupin"/>
    <property type="match status" value="1"/>
</dbReference>
<organism evidence="5">
    <name type="scientific">hydrothermal vent metagenome</name>
    <dbReference type="NCBI Taxonomy" id="652676"/>
    <lineage>
        <taxon>unclassified sequences</taxon>
        <taxon>metagenomes</taxon>
        <taxon>ecological metagenomes</taxon>
    </lineage>
</organism>
<dbReference type="SMART" id="SM00558">
    <property type="entry name" value="JmjC"/>
    <property type="match status" value="1"/>
</dbReference>
<dbReference type="Gene3D" id="3.40.366.30">
    <property type="entry name" value="50S ribosomal protein L16 arginine hydroxylase, Chain A, Domain 2"/>
    <property type="match status" value="1"/>
</dbReference>
<evidence type="ECO:0000256" key="1">
    <source>
        <dbReference type="ARBA" id="ARBA00001954"/>
    </source>
</evidence>
<dbReference type="GO" id="GO:0046872">
    <property type="term" value="F:metal ion binding"/>
    <property type="evidence" value="ECO:0007669"/>
    <property type="project" value="UniProtKB-KW"/>
</dbReference>
<feature type="domain" description="JmjC" evidence="4">
    <location>
        <begin position="106"/>
        <end position="234"/>
    </location>
</feature>
<dbReference type="PROSITE" id="PS51184">
    <property type="entry name" value="JMJC"/>
    <property type="match status" value="1"/>
</dbReference>
<evidence type="ECO:0000313" key="5">
    <source>
        <dbReference type="EMBL" id="VAW92577.1"/>
    </source>
</evidence>
<proteinExistence type="predicted"/>
<dbReference type="PANTHER" id="PTHR13096">
    <property type="entry name" value="MINA53 MYC INDUCED NUCLEAR ANTIGEN"/>
    <property type="match status" value="1"/>
</dbReference>
<gene>
    <name evidence="5" type="ORF">MNBD_GAMMA23-2420</name>
</gene>
<name>A0A3B0ZYX4_9ZZZZ</name>
<evidence type="ECO:0000256" key="2">
    <source>
        <dbReference type="ARBA" id="ARBA00022723"/>
    </source>
</evidence>
<keyword evidence="3" id="KW-0408">Iron</keyword>
<keyword evidence="5" id="KW-0689">Ribosomal protein</keyword>
<keyword evidence="5" id="KW-0687">Ribonucleoprotein</keyword>
<reference evidence="5" key="1">
    <citation type="submission" date="2018-06" db="EMBL/GenBank/DDBJ databases">
        <authorList>
            <person name="Zhirakovskaya E."/>
        </authorList>
    </citation>
    <scope>NUCLEOTIDE SEQUENCE</scope>
</reference>
<evidence type="ECO:0000256" key="3">
    <source>
        <dbReference type="ARBA" id="ARBA00023004"/>
    </source>
</evidence>
<dbReference type="SUPFAM" id="SSF51197">
    <property type="entry name" value="Clavaminate synthase-like"/>
    <property type="match status" value="1"/>
</dbReference>
<evidence type="ECO:0000259" key="4">
    <source>
        <dbReference type="PROSITE" id="PS51184"/>
    </source>
</evidence>
<comment type="cofactor">
    <cofactor evidence="1">
        <name>Fe(2+)</name>
        <dbReference type="ChEBI" id="CHEBI:29033"/>
    </cofactor>
</comment>
<protein>
    <submittedName>
        <fullName evidence="5">LSU ribosomal protein L16p arginine hydroxylase</fullName>
    </submittedName>
</protein>
<dbReference type="EMBL" id="UOFT01000027">
    <property type="protein sequence ID" value="VAW92577.1"/>
    <property type="molecule type" value="Genomic_DNA"/>
</dbReference>
<dbReference type="AlphaFoldDB" id="A0A3B0ZYX4"/>
<dbReference type="InterPro" id="IPR039994">
    <property type="entry name" value="NO66-like"/>
</dbReference>
<dbReference type="InterPro" id="IPR003347">
    <property type="entry name" value="JmjC_dom"/>
</dbReference>
<keyword evidence="2" id="KW-0479">Metal-binding</keyword>